<dbReference type="InterPro" id="IPR025016">
    <property type="entry name" value="DUF3955"/>
</dbReference>
<proteinExistence type="predicted"/>
<feature type="transmembrane region" description="Helical" evidence="1">
    <location>
        <begin position="44"/>
        <end position="64"/>
    </location>
</feature>
<feature type="domain" description="DUF3955" evidence="2">
    <location>
        <begin position="3"/>
        <end position="59"/>
    </location>
</feature>
<dbReference type="Pfam" id="PF13127">
    <property type="entry name" value="DUF3955"/>
    <property type="match status" value="1"/>
</dbReference>
<comment type="caution">
    <text evidence="3">The sequence shown here is derived from an EMBL/GenBank/DDBJ whole genome shotgun (WGS) entry which is preliminary data.</text>
</comment>
<dbReference type="KEGG" id="cbut:ATN24_06100"/>
<sequence length="71" mass="8234">MKKYLLNLIPFILTALCFVAYNLIGSEVLPDGTLSEPFFLIPISWFFFLIGVAWLIINIIFSFIHKIKKKI</sequence>
<reference evidence="3 4" key="1">
    <citation type="submission" date="2016-01" db="EMBL/GenBank/DDBJ databases">
        <title>Characterization of the Clostridium difficile lineages that are prevalent in Hong Kong and China.</title>
        <authorList>
            <person name="Kwok J.S.-L."/>
            <person name="Lam W.-Y."/>
            <person name="Ip M."/>
            <person name="Chan T.-F."/>
            <person name="Hawkey P.M."/>
            <person name="Tsui S.K.-W."/>
        </authorList>
    </citation>
    <scope>NUCLEOTIDE SEQUENCE [LARGE SCALE GENOMIC DNA]</scope>
    <source>
        <strain evidence="3 4">300064</strain>
    </source>
</reference>
<protein>
    <submittedName>
        <fullName evidence="3">Group-specific protein</fullName>
    </submittedName>
</protein>
<gene>
    <name evidence="3" type="ORF">AWN73_07685</name>
</gene>
<dbReference type="OrthoDB" id="6194834at2"/>
<evidence type="ECO:0000256" key="1">
    <source>
        <dbReference type="SAM" id="Phobius"/>
    </source>
</evidence>
<name>A0A2S7FE84_CLOBU</name>
<dbReference type="EMBL" id="LRDH01000024">
    <property type="protein sequence ID" value="PPV17395.1"/>
    <property type="molecule type" value="Genomic_DNA"/>
</dbReference>
<evidence type="ECO:0000313" key="3">
    <source>
        <dbReference type="EMBL" id="PPV17395.1"/>
    </source>
</evidence>
<keyword evidence="1" id="KW-0472">Membrane</keyword>
<keyword evidence="1" id="KW-0812">Transmembrane</keyword>
<dbReference type="AlphaFoldDB" id="A0A2S7FE84"/>
<evidence type="ECO:0000313" key="4">
    <source>
        <dbReference type="Proteomes" id="UP000238081"/>
    </source>
</evidence>
<dbReference type="Proteomes" id="UP000238081">
    <property type="component" value="Unassembled WGS sequence"/>
</dbReference>
<keyword evidence="1" id="KW-1133">Transmembrane helix</keyword>
<feature type="transmembrane region" description="Helical" evidence="1">
    <location>
        <begin position="5"/>
        <end position="24"/>
    </location>
</feature>
<dbReference type="RefSeq" id="WP_003428874.1">
    <property type="nucleotide sequence ID" value="NZ_BTGE01000002.1"/>
</dbReference>
<evidence type="ECO:0000259" key="2">
    <source>
        <dbReference type="Pfam" id="PF13127"/>
    </source>
</evidence>
<accession>A0A2S7FE84</accession>
<organism evidence="3 4">
    <name type="scientific">Clostridium butyricum</name>
    <dbReference type="NCBI Taxonomy" id="1492"/>
    <lineage>
        <taxon>Bacteria</taxon>
        <taxon>Bacillati</taxon>
        <taxon>Bacillota</taxon>
        <taxon>Clostridia</taxon>
        <taxon>Eubacteriales</taxon>
        <taxon>Clostridiaceae</taxon>
        <taxon>Clostridium</taxon>
    </lineage>
</organism>